<reference evidence="1" key="1">
    <citation type="submission" date="2020-01" db="EMBL/GenBank/DDBJ databases">
        <authorList>
            <consortium name="DOE Joint Genome Institute"/>
            <person name="Haridas S."/>
            <person name="Albert R."/>
            <person name="Binder M."/>
            <person name="Bloem J."/>
            <person name="Labutti K."/>
            <person name="Salamov A."/>
            <person name="Andreopoulos B."/>
            <person name="Baker S.E."/>
            <person name="Barry K."/>
            <person name="Bills G."/>
            <person name="Bluhm B.H."/>
            <person name="Cannon C."/>
            <person name="Castanera R."/>
            <person name="Culley D.E."/>
            <person name="Daum C."/>
            <person name="Ezra D."/>
            <person name="Gonzalez J.B."/>
            <person name="Henrissat B."/>
            <person name="Kuo A."/>
            <person name="Liang C."/>
            <person name="Lipzen A."/>
            <person name="Lutzoni F."/>
            <person name="Magnuson J."/>
            <person name="Mondo S."/>
            <person name="Nolan M."/>
            <person name="Ohm R."/>
            <person name="Pangilinan J."/>
            <person name="Park H.-J."/>
            <person name="Ramirez L."/>
            <person name="Alfaro M."/>
            <person name="Sun H."/>
            <person name="Tritt A."/>
            <person name="Yoshinaga Y."/>
            <person name="Zwiers L.-H."/>
            <person name="Turgeon B.G."/>
            <person name="Goodwin S.B."/>
            <person name="Spatafora J.W."/>
            <person name="Crous P.W."/>
            <person name="Grigoriev I.V."/>
        </authorList>
    </citation>
    <scope>NUCLEOTIDE SEQUENCE</scope>
    <source>
        <strain evidence="1">CBS 394.84</strain>
    </source>
</reference>
<sequence>MSFRATAAKLIRYVGRVKLEDLPASWQSPVNNVLEAKETENPNVAQANIKGSHPHKSHKDPSDPKDVISVQLLDAAGSRIESIHIHEDGTSKSK</sequence>
<name>A0A9P4GFV9_9PLEO</name>
<gene>
    <name evidence="1" type="ORF">K460DRAFT_369279</name>
</gene>
<evidence type="ECO:0000313" key="1">
    <source>
        <dbReference type="EMBL" id="KAF1844420.1"/>
    </source>
</evidence>
<organism evidence="1 2">
    <name type="scientific">Cucurbitaria berberidis CBS 394.84</name>
    <dbReference type="NCBI Taxonomy" id="1168544"/>
    <lineage>
        <taxon>Eukaryota</taxon>
        <taxon>Fungi</taxon>
        <taxon>Dikarya</taxon>
        <taxon>Ascomycota</taxon>
        <taxon>Pezizomycotina</taxon>
        <taxon>Dothideomycetes</taxon>
        <taxon>Pleosporomycetidae</taxon>
        <taxon>Pleosporales</taxon>
        <taxon>Pleosporineae</taxon>
        <taxon>Cucurbitariaceae</taxon>
        <taxon>Cucurbitaria</taxon>
    </lineage>
</organism>
<comment type="caution">
    <text evidence="1">The sequence shown here is derived from an EMBL/GenBank/DDBJ whole genome shotgun (WGS) entry which is preliminary data.</text>
</comment>
<proteinExistence type="predicted"/>
<keyword evidence="2" id="KW-1185">Reference proteome</keyword>
<dbReference type="EMBL" id="ML976617">
    <property type="protein sequence ID" value="KAF1844420.1"/>
    <property type="molecule type" value="Genomic_DNA"/>
</dbReference>
<accession>A0A9P4GFV9</accession>
<dbReference type="RefSeq" id="XP_040786983.1">
    <property type="nucleotide sequence ID" value="XM_040933931.1"/>
</dbReference>
<dbReference type="OrthoDB" id="3531694at2759"/>
<dbReference type="GeneID" id="63851182"/>
<evidence type="ECO:0000313" key="2">
    <source>
        <dbReference type="Proteomes" id="UP000800039"/>
    </source>
</evidence>
<dbReference type="AlphaFoldDB" id="A0A9P4GFV9"/>
<protein>
    <submittedName>
        <fullName evidence="1">Uncharacterized protein</fullName>
    </submittedName>
</protein>
<dbReference type="Proteomes" id="UP000800039">
    <property type="component" value="Unassembled WGS sequence"/>
</dbReference>